<dbReference type="InterPro" id="IPR045304">
    <property type="entry name" value="LbH_SAT"/>
</dbReference>
<evidence type="ECO:0000256" key="5">
    <source>
        <dbReference type="ARBA" id="ARBA00022605"/>
    </source>
</evidence>
<dbReference type="EC" id="2.3.1.30" evidence="3"/>
<evidence type="ECO:0000313" key="12">
    <source>
        <dbReference type="Proteomes" id="UP000654108"/>
    </source>
</evidence>
<dbReference type="Gene3D" id="2.160.10.10">
    <property type="entry name" value="Hexapeptide repeat proteins"/>
    <property type="match status" value="1"/>
</dbReference>
<keyword evidence="8 11" id="KW-0012">Acyltransferase</keyword>
<dbReference type="PANTHER" id="PTHR42811">
    <property type="entry name" value="SERINE ACETYLTRANSFERASE"/>
    <property type="match status" value="1"/>
</dbReference>
<protein>
    <recommendedName>
        <fullName evidence="4">Serine acetyltransferase</fullName>
        <ecNumber evidence="3">2.3.1.30</ecNumber>
    </recommendedName>
</protein>
<keyword evidence="6 11" id="KW-0808">Transferase</keyword>
<dbReference type="NCBIfam" id="NF041874">
    <property type="entry name" value="EPS_EpsC"/>
    <property type="match status" value="1"/>
</dbReference>
<evidence type="ECO:0000256" key="8">
    <source>
        <dbReference type="ARBA" id="ARBA00023315"/>
    </source>
</evidence>
<dbReference type="InterPro" id="IPR005881">
    <property type="entry name" value="Ser_O-AcTrfase"/>
</dbReference>
<comment type="catalytic activity">
    <reaction evidence="9">
        <text>L-serine + acetyl-CoA = O-acetyl-L-serine + CoA</text>
        <dbReference type="Rhea" id="RHEA:24560"/>
        <dbReference type="ChEBI" id="CHEBI:33384"/>
        <dbReference type="ChEBI" id="CHEBI:57287"/>
        <dbReference type="ChEBI" id="CHEBI:57288"/>
        <dbReference type="ChEBI" id="CHEBI:58340"/>
        <dbReference type="EC" id="2.3.1.30"/>
    </reaction>
</comment>
<dbReference type="GO" id="GO:0009001">
    <property type="term" value="F:serine O-acetyltransferase activity"/>
    <property type="evidence" value="ECO:0007669"/>
    <property type="project" value="UniProtKB-EC"/>
</dbReference>
<dbReference type="GO" id="GO:0006535">
    <property type="term" value="P:cysteine biosynthetic process from serine"/>
    <property type="evidence" value="ECO:0007669"/>
    <property type="project" value="InterPro"/>
</dbReference>
<comment type="caution">
    <text evidence="11">The sequence shown here is derived from an EMBL/GenBank/DDBJ whole genome shotgun (WGS) entry which is preliminary data.</text>
</comment>
<dbReference type="InterPro" id="IPR010493">
    <property type="entry name" value="Ser_AcTrfase_N"/>
</dbReference>
<dbReference type="NCBIfam" id="TIGR01172">
    <property type="entry name" value="cysE"/>
    <property type="match status" value="1"/>
</dbReference>
<dbReference type="InterPro" id="IPR053376">
    <property type="entry name" value="Serine_acetyltransferase"/>
</dbReference>
<keyword evidence="12" id="KW-1185">Reference proteome</keyword>
<dbReference type="SMART" id="SM00971">
    <property type="entry name" value="SATase_N"/>
    <property type="match status" value="1"/>
</dbReference>
<evidence type="ECO:0000256" key="1">
    <source>
        <dbReference type="ARBA" id="ARBA00004876"/>
    </source>
</evidence>
<dbReference type="InterPro" id="IPR042122">
    <property type="entry name" value="Ser_AcTrfase_N_sf"/>
</dbReference>
<reference evidence="11" key="1">
    <citation type="submission" date="2020-09" db="EMBL/GenBank/DDBJ databases">
        <title>Genome seq and assembly of Devosia sp.</title>
        <authorList>
            <person name="Chhetri G."/>
        </authorList>
    </citation>
    <scope>NUCLEOTIDE SEQUENCE</scope>
    <source>
        <strain evidence="11">PTR5</strain>
    </source>
</reference>
<dbReference type="EMBL" id="JACYFU010000001">
    <property type="protein sequence ID" value="MBD8064373.1"/>
    <property type="molecule type" value="Genomic_DNA"/>
</dbReference>
<dbReference type="Proteomes" id="UP000654108">
    <property type="component" value="Unassembled WGS sequence"/>
</dbReference>
<dbReference type="AlphaFoldDB" id="A0A927FTC1"/>
<keyword evidence="5" id="KW-0028">Amino-acid biosynthesis</keyword>
<dbReference type="InterPro" id="IPR011004">
    <property type="entry name" value="Trimer_LpxA-like_sf"/>
</dbReference>
<evidence type="ECO:0000259" key="10">
    <source>
        <dbReference type="SMART" id="SM00971"/>
    </source>
</evidence>
<dbReference type="Pfam" id="PF00132">
    <property type="entry name" value="Hexapep"/>
    <property type="match status" value="1"/>
</dbReference>
<evidence type="ECO:0000256" key="3">
    <source>
        <dbReference type="ARBA" id="ARBA00013266"/>
    </source>
</evidence>
<dbReference type="InterPro" id="IPR018357">
    <property type="entry name" value="Hexapep_transf_CS"/>
</dbReference>
<name>A0A927FTC1_9HYPH</name>
<evidence type="ECO:0000256" key="7">
    <source>
        <dbReference type="ARBA" id="ARBA00022737"/>
    </source>
</evidence>
<dbReference type="InterPro" id="IPR001451">
    <property type="entry name" value="Hexapep"/>
</dbReference>
<dbReference type="Pfam" id="PF06426">
    <property type="entry name" value="SATase_N"/>
    <property type="match status" value="1"/>
</dbReference>
<gene>
    <name evidence="11" type="primary">cysE</name>
    <name evidence="11" type="ORF">IC608_02640</name>
</gene>
<accession>A0A927FTC1</accession>
<evidence type="ECO:0000256" key="9">
    <source>
        <dbReference type="ARBA" id="ARBA00049486"/>
    </source>
</evidence>
<proteinExistence type="inferred from homology"/>
<evidence type="ECO:0000256" key="6">
    <source>
        <dbReference type="ARBA" id="ARBA00022679"/>
    </source>
</evidence>
<evidence type="ECO:0000313" key="11">
    <source>
        <dbReference type="EMBL" id="MBD8064373.1"/>
    </source>
</evidence>
<feature type="domain" description="Serine acetyltransferase N-terminal" evidence="10">
    <location>
        <begin position="31"/>
        <end position="135"/>
    </location>
</feature>
<dbReference type="RefSeq" id="WP_191772470.1">
    <property type="nucleotide sequence ID" value="NZ_JACYFU010000001.1"/>
</dbReference>
<dbReference type="CDD" id="cd03354">
    <property type="entry name" value="LbH_SAT"/>
    <property type="match status" value="1"/>
</dbReference>
<comment type="pathway">
    <text evidence="1">Amino-acid biosynthesis; L-cysteine biosynthesis; L-cysteine from L-serine: step 1/2.</text>
</comment>
<evidence type="ECO:0000256" key="4">
    <source>
        <dbReference type="ARBA" id="ARBA00018522"/>
    </source>
</evidence>
<comment type="similarity">
    <text evidence="2">Belongs to the transferase hexapeptide repeat family.</text>
</comment>
<organism evidence="11 12">
    <name type="scientific">Devosia oryzisoli</name>
    <dbReference type="NCBI Taxonomy" id="2774138"/>
    <lineage>
        <taxon>Bacteria</taxon>
        <taxon>Pseudomonadati</taxon>
        <taxon>Pseudomonadota</taxon>
        <taxon>Alphaproteobacteria</taxon>
        <taxon>Hyphomicrobiales</taxon>
        <taxon>Devosiaceae</taxon>
        <taxon>Devosia</taxon>
    </lineage>
</organism>
<sequence>MSPISVIIDEAEGAAVTSIRKAAQIQSVDPVWDAVRDGAMGILESDPALGNMVLVNVLNHNSFEDALVHRLAARLDHEDVSADIIRQTFAETLRDHPEIGQLARVDLAATLERDPACSRAVEPLLYFKGYQAIQTHRFAHAMHKSGRRDFALYLQSRSSQVFQVDINPAVPMGRGIMLDHGTGLVIGETAVVGDNVSLLQNVTLGGTGKSDQDRHPKIGNGVLIGAGAKVLGNIKVGDCSRIGAGSVVLKEVPPRVTVAGVPAKVIGEAGCAQPALVMDQMVLVHEAS</sequence>
<dbReference type="Gene3D" id="1.10.3130.10">
    <property type="entry name" value="serine acetyltransferase, domain 1"/>
    <property type="match status" value="1"/>
</dbReference>
<dbReference type="GO" id="GO:0005737">
    <property type="term" value="C:cytoplasm"/>
    <property type="evidence" value="ECO:0007669"/>
    <property type="project" value="InterPro"/>
</dbReference>
<keyword evidence="7" id="KW-0677">Repeat</keyword>
<evidence type="ECO:0000256" key="2">
    <source>
        <dbReference type="ARBA" id="ARBA00007274"/>
    </source>
</evidence>
<dbReference type="SUPFAM" id="SSF51161">
    <property type="entry name" value="Trimeric LpxA-like enzymes"/>
    <property type="match status" value="1"/>
</dbReference>
<dbReference type="FunFam" id="2.160.10.10:FF:000002">
    <property type="entry name" value="Serine acetyltransferase"/>
    <property type="match status" value="1"/>
</dbReference>
<dbReference type="PROSITE" id="PS00101">
    <property type="entry name" value="HEXAPEP_TRANSFERASES"/>
    <property type="match status" value="1"/>
</dbReference>